<accession>A0A8X6PWV7</accession>
<sequence>MRKGSVHAILYERLQYQKVCVQWVPKHLTEEQKIRRTYVSMQHLKRFHEMGNQFFSMIIAADETWCHHFDPATKSMSVEWQPPSSAEGSSLIN</sequence>
<dbReference type="AlphaFoldDB" id="A0A8X6PWV7"/>
<organism evidence="1 2">
    <name type="scientific">Nephila pilipes</name>
    <name type="common">Giant wood spider</name>
    <name type="synonym">Nephila maculata</name>
    <dbReference type="NCBI Taxonomy" id="299642"/>
    <lineage>
        <taxon>Eukaryota</taxon>
        <taxon>Metazoa</taxon>
        <taxon>Ecdysozoa</taxon>
        <taxon>Arthropoda</taxon>
        <taxon>Chelicerata</taxon>
        <taxon>Arachnida</taxon>
        <taxon>Araneae</taxon>
        <taxon>Araneomorphae</taxon>
        <taxon>Entelegynae</taxon>
        <taxon>Araneoidea</taxon>
        <taxon>Nephilidae</taxon>
        <taxon>Nephila</taxon>
    </lineage>
</organism>
<dbReference type="EMBL" id="BMAW01025830">
    <property type="protein sequence ID" value="GFT94098.1"/>
    <property type="molecule type" value="Genomic_DNA"/>
</dbReference>
<dbReference type="GO" id="GO:0003676">
    <property type="term" value="F:nucleic acid binding"/>
    <property type="evidence" value="ECO:0007669"/>
    <property type="project" value="InterPro"/>
</dbReference>
<name>A0A8X6PWV7_NEPPI</name>
<dbReference type="Proteomes" id="UP000887013">
    <property type="component" value="Unassembled WGS sequence"/>
</dbReference>
<dbReference type="OrthoDB" id="6433738at2759"/>
<dbReference type="PANTHER" id="PTHR46060">
    <property type="entry name" value="MARINER MOS1 TRANSPOSASE-LIKE PROTEIN"/>
    <property type="match status" value="1"/>
</dbReference>
<reference evidence="1" key="1">
    <citation type="submission" date="2020-08" db="EMBL/GenBank/DDBJ databases">
        <title>Multicomponent nature underlies the extraordinary mechanical properties of spider dragline silk.</title>
        <authorList>
            <person name="Kono N."/>
            <person name="Nakamura H."/>
            <person name="Mori M."/>
            <person name="Yoshida Y."/>
            <person name="Ohtoshi R."/>
            <person name="Malay A.D."/>
            <person name="Moran D.A.P."/>
            <person name="Tomita M."/>
            <person name="Numata K."/>
            <person name="Arakawa K."/>
        </authorList>
    </citation>
    <scope>NUCLEOTIDE SEQUENCE</scope>
</reference>
<dbReference type="PANTHER" id="PTHR46060:SF1">
    <property type="entry name" value="MARINER MOS1 TRANSPOSASE-LIKE PROTEIN"/>
    <property type="match status" value="1"/>
</dbReference>
<evidence type="ECO:0000313" key="1">
    <source>
        <dbReference type="EMBL" id="GFT94098.1"/>
    </source>
</evidence>
<dbReference type="InterPro" id="IPR036397">
    <property type="entry name" value="RNaseH_sf"/>
</dbReference>
<evidence type="ECO:0000313" key="2">
    <source>
        <dbReference type="Proteomes" id="UP000887013"/>
    </source>
</evidence>
<comment type="caution">
    <text evidence="1">The sequence shown here is derived from an EMBL/GenBank/DDBJ whole genome shotgun (WGS) entry which is preliminary data.</text>
</comment>
<proteinExistence type="predicted"/>
<keyword evidence="2" id="KW-1185">Reference proteome</keyword>
<dbReference type="InterPro" id="IPR052709">
    <property type="entry name" value="Transposase-MT_Hybrid"/>
</dbReference>
<dbReference type="Gene3D" id="3.30.420.10">
    <property type="entry name" value="Ribonuclease H-like superfamily/Ribonuclease H"/>
    <property type="match status" value="1"/>
</dbReference>
<protein>
    <submittedName>
        <fullName evidence="1">Jerky protein</fullName>
    </submittedName>
</protein>
<gene>
    <name evidence="1" type="primary">X975_15197</name>
    <name evidence="1" type="ORF">NPIL_148841</name>
</gene>